<reference evidence="2" key="1">
    <citation type="journal article" date="2020" name="New Phytol.">
        <title>Comparative genomics reveals dynamic genome evolution in host specialist ectomycorrhizal fungi.</title>
        <authorList>
            <person name="Lofgren L.A."/>
            <person name="Nguyen N.H."/>
            <person name="Vilgalys R."/>
            <person name="Ruytinx J."/>
            <person name="Liao H.L."/>
            <person name="Branco S."/>
            <person name="Kuo A."/>
            <person name="LaButti K."/>
            <person name="Lipzen A."/>
            <person name="Andreopoulos W."/>
            <person name="Pangilinan J."/>
            <person name="Riley R."/>
            <person name="Hundley H."/>
            <person name="Na H."/>
            <person name="Barry K."/>
            <person name="Grigoriev I.V."/>
            <person name="Stajich J.E."/>
            <person name="Kennedy P.G."/>
        </authorList>
    </citation>
    <scope>NUCLEOTIDE SEQUENCE</scope>
    <source>
        <strain evidence="2">S12</strain>
    </source>
</reference>
<dbReference type="EMBL" id="JABBWE010000018">
    <property type="protein sequence ID" value="KAG1796763.1"/>
    <property type="molecule type" value="Genomic_DNA"/>
</dbReference>
<dbReference type="Proteomes" id="UP000719766">
    <property type="component" value="Unassembled WGS sequence"/>
</dbReference>
<feature type="domain" description="Aminoglycoside phosphotransferase" evidence="1">
    <location>
        <begin position="119"/>
        <end position="394"/>
    </location>
</feature>
<evidence type="ECO:0000313" key="3">
    <source>
        <dbReference type="Proteomes" id="UP000719766"/>
    </source>
</evidence>
<dbReference type="RefSeq" id="XP_041162120.1">
    <property type="nucleotide sequence ID" value="XM_041297648.1"/>
</dbReference>
<dbReference type="PANTHER" id="PTHR36091:SF2">
    <property type="entry name" value="AMINOGLYCOSIDE PHOSPHOTRANSFERASE DOMAIN-CONTAINING PROTEIN"/>
    <property type="match status" value="1"/>
</dbReference>
<organism evidence="2 3">
    <name type="scientific">Suillus plorans</name>
    <dbReference type="NCBI Taxonomy" id="116603"/>
    <lineage>
        <taxon>Eukaryota</taxon>
        <taxon>Fungi</taxon>
        <taxon>Dikarya</taxon>
        <taxon>Basidiomycota</taxon>
        <taxon>Agaricomycotina</taxon>
        <taxon>Agaricomycetes</taxon>
        <taxon>Agaricomycetidae</taxon>
        <taxon>Boletales</taxon>
        <taxon>Suillineae</taxon>
        <taxon>Suillaceae</taxon>
        <taxon>Suillus</taxon>
    </lineage>
</organism>
<dbReference type="InterPro" id="IPR011009">
    <property type="entry name" value="Kinase-like_dom_sf"/>
</dbReference>
<keyword evidence="3" id="KW-1185">Reference proteome</keyword>
<dbReference type="SUPFAM" id="SSF56112">
    <property type="entry name" value="Protein kinase-like (PK-like)"/>
    <property type="match status" value="1"/>
</dbReference>
<protein>
    <submittedName>
        <fullName evidence="2">Protein kinase subdomain-containing protein PKL CAK Fmp29</fullName>
    </submittedName>
</protein>
<name>A0A9P7DK22_9AGAM</name>
<dbReference type="AlphaFoldDB" id="A0A9P7DK22"/>
<evidence type="ECO:0000313" key="2">
    <source>
        <dbReference type="EMBL" id="KAG1796763.1"/>
    </source>
</evidence>
<keyword evidence="2" id="KW-0418">Kinase</keyword>
<evidence type="ECO:0000259" key="1">
    <source>
        <dbReference type="Pfam" id="PF01636"/>
    </source>
</evidence>
<accession>A0A9P7DK22</accession>
<dbReference type="GO" id="GO:0016301">
    <property type="term" value="F:kinase activity"/>
    <property type="evidence" value="ECO:0007669"/>
    <property type="project" value="UniProtKB-KW"/>
</dbReference>
<dbReference type="OrthoDB" id="2831558at2759"/>
<dbReference type="PANTHER" id="PTHR36091">
    <property type="entry name" value="ALTERED INHERITANCE OF MITOCHONDRIA PROTEIN 9, MITOCHONDRIAL"/>
    <property type="match status" value="1"/>
</dbReference>
<keyword evidence="2" id="KW-0808">Transferase</keyword>
<proteinExistence type="predicted"/>
<dbReference type="InterPro" id="IPR002575">
    <property type="entry name" value="Aminoglycoside_PTrfase"/>
</dbReference>
<dbReference type="GO" id="GO:0005739">
    <property type="term" value="C:mitochondrion"/>
    <property type="evidence" value="ECO:0007669"/>
    <property type="project" value="TreeGrafter"/>
</dbReference>
<dbReference type="GeneID" id="64591412"/>
<comment type="caution">
    <text evidence="2">The sequence shown here is derived from an EMBL/GenBank/DDBJ whole genome shotgun (WGS) entry which is preliminary data.</text>
</comment>
<dbReference type="Gene3D" id="3.30.200.20">
    <property type="entry name" value="Phosphorylase Kinase, domain 1"/>
    <property type="match status" value="1"/>
</dbReference>
<gene>
    <name evidence="2" type="ORF">HD556DRAFT_1234165</name>
</gene>
<sequence length="601" mass="68740">MQPLFFDPFFRPFLKVVFDFPAVSVRQSLRRPRSSPRSCRVSYSSSIPTPTGWPQRREFSIMAHPPSDFFEYTSGRWIFNDDLRHAERRRVFKVVELRRLAAEAVNRSPDAIIRMEKLAEGGFNRTFLITMRCGFQMVARILYPATIPKYFAVASEVATMAFLRSSGLPIPEVYGYSPTPNNAAGTEYIFMEFVQGTNLSDIWFDLGEGEIISISRQLAELESKMMSITFPAGGSLYYAQDLKNAAGSASWPTRPGITLENKRFCVGPGTSLRLWYGRRSQLDLDRGPYESAEAALIRGAEKELAYLRRFGRPLLPFQRVRREAYKYQEQPPSDHIENLVHYLLIASSLIPRNPALDHFRIRHPDLQPSNVIVSRSPDSNLHVVGLIDWQHTSILPLFLLTGIPQQLQNYDDIGSQSMTRPSLPEKLDELDETQQSGEMELYRRRLVHYHYVKNTEEYNELHYAALTDPMGMLRRRLFCYASDPWEGETLALKVALIQATENWKTLTGGGPPCPVVFDPDDVHETMKLDAEQREADESLEGCRVMIGFGPEGWMPAEHYEEAMVLSKKLKEDGLAAAESEEEWAQIAAHWPLDDMDEEEYM</sequence>
<dbReference type="InterPro" id="IPR051035">
    <property type="entry name" value="Mito_inheritance_9"/>
</dbReference>
<dbReference type="Pfam" id="PF01636">
    <property type="entry name" value="APH"/>
    <property type="match status" value="1"/>
</dbReference>